<evidence type="ECO:0000256" key="12">
    <source>
        <dbReference type="RuleBase" id="RU363075"/>
    </source>
</evidence>
<keyword evidence="10 12" id="KW-0472">Membrane</keyword>
<dbReference type="PANTHER" id="PTHR22760:SF4">
    <property type="entry name" value="GPI MANNOSYLTRANSFERASE 3"/>
    <property type="match status" value="1"/>
</dbReference>
<dbReference type="InterPro" id="IPR005599">
    <property type="entry name" value="GPI_mannosylTrfase"/>
</dbReference>
<dbReference type="GO" id="GO:0005789">
    <property type="term" value="C:endoplasmic reticulum membrane"/>
    <property type="evidence" value="ECO:0007669"/>
    <property type="project" value="UniProtKB-SubCell"/>
</dbReference>
<keyword evidence="4" id="KW-0337">GPI-anchor biosynthesis</keyword>
<dbReference type="STRING" id="1073089.A0A1L9S119"/>
<feature type="compositionally biased region" description="Low complexity" evidence="13">
    <location>
        <begin position="8"/>
        <end position="20"/>
    </location>
</feature>
<dbReference type="EC" id="2.4.1.-" evidence="12"/>
<organism evidence="14 15">
    <name type="scientific">Aspergillus wentii DTO 134E9</name>
    <dbReference type="NCBI Taxonomy" id="1073089"/>
    <lineage>
        <taxon>Eukaryota</taxon>
        <taxon>Fungi</taxon>
        <taxon>Dikarya</taxon>
        <taxon>Ascomycota</taxon>
        <taxon>Pezizomycotina</taxon>
        <taxon>Eurotiomycetes</taxon>
        <taxon>Eurotiomycetidae</taxon>
        <taxon>Eurotiales</taxon>
        <taxon>Aspergillaceae</taxon>
        <taxon>Aspergillus</taxon>
        <taxon>Aspergillus subgen. Cremei</taxon>
    </lineage>
</organism>
<evidence type="ECO:0000256" key="8">
    <source>
        <dbReference type="ARBA" id="ARBA00022824"/>
    </source>
</evidence>
<dbReference type="PANTHER" id="PTHR22760">
    <property type="entry name" value="GLYCOSYLTRANSFERASE"/>
    <property type="match status" value="1"/>
</dbReference>
<keyword evidence="7 12" id="KW-0812">Transmembrane</keyword>
<sequence length="755" mass="85734">MALRGRSDSSSSSSSFIASPSRPPRRSKPRPSTVRVSSSTPSPASRLSSRLSSSHILLFLIAYRLLNASIVRTFFQPDEFFQSLEPAWQIAFGENHGAWITWEWKHQLRSSIHPLLFAAVYYAVDILARVLHLTPAIRADLLVAAPKTAQAVVAAIGDYYTWKLARRIHGEHSREAWAALALTVLSPWQWFCSTRTLSNCLETTITIVALYLWPWEFSLGSAQQGEVKKARTTRKTSRSRDTEDGPTLLNRLRQCLSLAALACILRPTNILIWVTLAGVAWFRGTWDQRKILVREIVICGPAALTVSTVVDRLFYGTWTFPPLKFLYFNVAQSLSVFYGKNDWHYYISQGYPLLLTTALPFALLGLYRALARTPSSGTESSSVIRTQLALICVVMPFVLSLISHKEVRFIYPLLPSLHILAAPCLVDYFLPAVSRSSQAYMPRRLTLMFLVLANVVIALYTTIYHASGTLNVLTYLRQQHEAHAPLAESTTGTGTPQSGITAGFLMPCHSTPWRSHLVFPDIHTWALSCDPPVGLDETQKAAYVDEADQFYENPSQFLQKNMVGGLRHVPRKPTYLSNSASQSTRQDTSTSHEWPDYLAFFAALEPTLQSLLRSTSYGECWRTYNTAWHDDSRRRGDIIVWCLDPNEQQAWRTQTRKQQQTHQTQEHHFDRIIEAIKNEALGKPKSSPWQKWKPFIPSLPTSWPWERRKPKTWAGIQIPSLRTTPSWTWKKPSWSWSMPFGKKKAKQISARDLWS</sequence>
<evidence type="ECO:0000256" key="11">
    <source>
        <dbReference type="ARBA" id="ARBA00024708"/>
    </source>
</evidence>
<keyword evidence="6" id="KW-0808">Transferase</keyword>
<dbReference type="Pfam" id="PF03901">
    <property type="entry name" value="Glyco_transf_22"/>
    <property type="match status" value="1"/>
</dbReference>
<feature type="transmembrane region" description="Helical" evidence="12">
    <location>
        <begin position="409"/>
        <end position="433"/>
    </location>
</feature>
<evidence type="ECO:0000256" key="3">
    <source>
        <dbReference type="ARBA" id="ARBA00006065"/>
    </source>
</evidence>
<keyword evidence="9 12" id="KW-1133">Transmembrane helix</keyword>
<keyword evidence="5 12" id="KW-0328">Glycosyltransferase</keyword>
<feature type="compositionally biased region" description="Low complexity" evidence="13">
    <location>
        <begin position="30"/>
        <end position="47"/>
    </location>
</feature>
<evidence type="ECO:0000256" key="13">
    <source>
        <dbReference type="SAM" id="MobiDB-lite"/>
    </source>
</evidence>
<feature type="transmembrane region" description="Helical" evidence="12">
    <location>
        <begin position="258"/>
        <end position="282"/>
    </location>
</feature>
<dbReference type="GeneID" id="63748351"/>
<reference evidence="15" key="1">
    <citation type="journal article" date="2017" name="Genome Biol.">
        <title>Comparative genomics reveals high biological diversity and specific adaptations in the industrially and medically important fungal genus Aspergillus.</title>
        <authorList>
            <person name="de Vries R.P."/>
            <person name="Riley R."/>
            <person name="Wiebenga A."/>
            <person name="Aguilar-Osorio G."/>
            <person name="Amillis S."/>
            <person name="Uchima C.A."/>
            <person name="Anderluh G."/>
            <person name="Asadollahi M."/>
            <person name="Askin M."/>
            <person name="Barry K."/>
            <person name="Battaglia E."/>
            <person name="Bayram O."/>
            <person name="Benocci T."/>
            <person name="Braus-Stromeyer S.A."/>
            <person name="Caldana C."/>
            <person name="Canovas D."/>
            <person name="Cerqueira G.C."/>
            <person name="Chen F."/>
            <person name="Chen W."/>
            <person name="Choi C."/>
            <person name="Clum A."/>
            <person name="Dos Santos R.A."/>
            <person name="Damasio A.R."/>
            <person name="Diallinas G."/>
            <person name="Emri T."/>
            <person name="Fekete E."/>
            <person name="Flipphi M."/>
            <person name="Freyberg S."/>
            <person name="Gallo A."/>
            <person name="Gournas C."/>
            <person name="Habgood R."/>
            <person name="Hainaut M."/>
            <person name="Harispe M.L."/>
            <person name="Henrissat B."/>
            <person name="Hilden K.S."/>
            <person name="Hope R."/>
            <person name="Hossain A."/>
            <person name="Karabika E."/>
            <person name="Karaffa L."/>
            <person name="Karanyi Z."/>
            <person name="Krasevec N."/>
            <person name="Kuo A."/>
            <person name="Kusch H."/>
            <person name="LaButti K."/>
            <person name="Lagendijk E.L."/>
            <person name="Lapidus A."/>
            <person name="Levasseur A."/>
            <person name="Lindquist E."/>
            <person name="Lipzen A."/>
            <person name="Logrieco A.F."/>
            <person name="MacCabe A."/>
            <person name="Maekelae M.R."/>
            <person name="Malavazi I."/>
            <person name="Melin P."/>
            <person name="Meyer V."/>
            <person name="Mielnichuk N."/>
            <person name="Miskei M."/>
            <person name="Molnar A.P."/>
            <person name="Mule G."/>
            <person name="Ngan C.Y."/>
            <person name="Orejas M."/>
            <person name="Orosz E."/>
            <person name="Ouedraogo J.P."/>
            <person name="Overkamp K.M."/>
            <person name="Park H.-S."/>
            <person name="Perrone G."/>
            <person name="Piumi F."/>
            <person name="Punt P.J."/>
            <person name="Ram A.F."/>
            <person name="Ramon A."/>
            <person name="Rauscher S."/>
            <person name="Record E."/>
            <person name="Riano-Pachon D.M."/>
            <person name="Robert V."/>
            <person name="Roehrig J."/>
            <person name="Ruller R."/>
            <person name="Salamov A."/>
            <person name="Salih N.S."/>
            <person name="Samson R.A."/>
            <person name="Sandor E."/>
            <person name="Sanguinetti M."/>
            <person name="Schuetze T."/>
            <person name="Sepcic K."/>
            <person name="Shelest E."/>
            <person name="Sherlock G."/>
            <person name="Sophianopoulou V."/>
            <person name="Squina F.M."/>
            <person name="Sun H."/>
            <person name="Susca A."/>
            <person name="Todd R.B."/>
            <person name="Tsang A."/>
            <person name="Unkles S.E."/>
            <person name="van de Wiele N."/>
            <person name="van Rossen-Uffink D."/>
            <person name="Oliveira J.V."/>
            <person name="Vesth T.C."/>
            <person name="Visser J."/>
            <person name="Yu J.-H."/>
            <person name="Zhou M."/>
            <person name="Andersen M.R."/>
            <person name="Archer D.B."/>
            <person name="Baker S.E."/>
            <person name="Benoit I."/>
            <person name="Brakhage A.A."/>
            <person name="Braus G.H."/>
            <person name="Fischer R."/>
            <person name="Frisvad J.C."/>
            <person name="Goldman G.H."/>
            <person name="Houbraken J."/>
            <person name="Oakley B."/>
            <person name="Pocsi I."/>
            <person name="Scazzocchio C."/>
            <person name="Seiboth B."/>
            <person name="vanKuyk P.A."/>
            <person name="Wortman J."/>
            <person name="Dyer P.S."/>
            <person name="Grigoriev I.V."/>
        </authorList>
    </citation>
    <scope>NUCLEOTIDE SEQUENCE [LARGE SCALE GENOMIC DNA]</scope>
    <source>
        <strain evidence="15">DTO 134E9</strain>
    </source>
</reference>
<comment type="subcellular location">
    <subcellularLocation>
        <location evidence="1 12">Endoplasmic reticulum membrane</location>
        <topology evidence="1 12">Multi-pass membrane protein</topology>
    </subcellularLocation>
</comment>
<proteinExistence type="inferred from homology"/>
<feature type="transmembrane region" description="Helical" evidence="12">
    <location>
        <begin position="382"/>
        <end position="403"/>
    </location>
</feature>
<name>A0A1L9S119_ASPWE</name>
<evidence type="ECO:0000256" key="6">
    <source>
        <dbReference type="ARBA" id="ARBA00022679"/>
    </source>
</evidence>
<comment type="pathway">
    <text evidence="2">Glycolipid biosynthesis; glycosylphosphatidylinositol-anchor biosynthesis.</text>
</comment>
<evidence type="ECO:0000256" key="4">
    <source>
        <dbReference type="ARBA" id="ARBA00022502"/>
    </source>
</evidence>
<accession>A0A1L9S119</accession>
<keyword evidence="8 12" id="KW-0256">Endoplasmic reticulum</keyword>
<gene>
    <name evidence="14" type="ORF">ASPWEDRAFT_235897</name>
</gene>
<evidence type="ECO:0000256" key="2">
    <source>
        <dbReference type="ARBA" id="ARBA00004687"/>
    </source>
</evidence>
<feature type="region of interest" description="Disordered" evidence="13">
    <location>
        <begin position="1"/>
        <end position="47"/>
    </location>
</feature>
<dbReference type="RefSeq" id="XP_040694551.1">
    <property type="nucleotide sequence ID" value="XM_040832503.1"/>
</dbReference>
<dbReference type="VEuPathDB" id="FungiDB:ASPWEDRAFT_235897"/>
<dbReference type="AlphaFoldDB" id="A0A1L9S119"/>
<feature type="transmembrane region" description="Helical" evidence="12">
    <location>
        <begin position="350"/>
        <end position="370"/>
    </location>
</feature>
<dbReference type="GO" id="GO:0006506">
    <property type="term" value="P:GPI anchor biosynthetic process"/>
    <property type="evidence" value="ECO:0007669"/>
    <property type="project" value="UniProtKB-UniPathway"/>
</dbReference>
<evidence type="ECO:0000256" key="9">
    <source>
        <dbReference type="ARBA" id="ARBA00022989"/>
    </source>
</evidence>
<dbReference type="Proteomes" id="UP000184383">
    <property type="component" value="Unassembled WGS sequence"/>
</dbReference>
<comment type="function">
    <text evidence="11">Mannosyltransferase involved in glycosylphosphatidylinositol-anchor biosynthesis. Transfers the third mannose to Man2-GlcN-acyl-PI during GPI precursor assembly.</text>
</comment>
<dbReference type="GO" id="GO:0000026">
    <property type="term" value="F:alpha-1,2-mannosyltransferase activity"/>
    <property type="evidence" value="ECO:0007669"/>
    <property type="project" value="TreeGrafter"/>
</dbReference>
<evidence type="ECO:0000313" key="14">
    <source>
        <dbReference type="EMBL" id="OJJ40875.1"/>
    </source>
</evidence>
<dbReference type="UniPathway" id="UPA00196"/>
<evidence type="ECO:0000256" key="10">
    <source>
        <dbReference type="ARBA" id="ARBA00023136"/>
    </source>
</evidence>
<feature type="transmembrane region" description="Helical" evidence="12">
    <location>
        <begin position="445"/>
        <end position="466"/>
    </location>
</feature>
<protein>
    <recommendedName>
        <fullName evidence="12">Mannosyltransferase</fullName>
        <ecNumber evidence="12">2.4.1.-</ecNumber>
    </recommendedName>
</protein>
<dbReference type="EMBL" id="KV878209">
    <property type="protein sequence ID" value="OJJ40875.1"/>
    <property type="molecule type" value="Genomic_DNA"/>
</dbReference>
<dbReference type="OrthoDB" id="416834at2759"/>
<comment type="similarity">
    <text evidence="3">Belongs to the glycosyltransferase 22 family. PIGB subfamily.</text>
</comment>
<evidence type="ECO:0000313" key="15">
    <source>
        <dbReference type="Proteomes" id="UP000184383"/>
    </source>
</evidence>
<evidence type="ECO:0000256" key="5">
    <source>
        <dbReference type="ARBA" id="ARBA00022676"/>
    </source>
</evidence>
<keyword evidence="15" id="KW-1185">Reference proteome</keyword>
<evidence type="ECO:0000256" key="1">
    <source>
        <dbReference type="ARBA" id="ARBA00004477"/>
    </source>
</evidence>
<evidence type="ECO:0000256" key="7">
    <source>
        <dbReference type="ARBA" id="ARBA00022692"/>
    </source>
</evidence>